<evidence type="ECO:0000313" key="3">
    <source>
        <dbReference type="EMBL" id="MBP0948654.1"/>
    </source>
</evidence>
<name>A0ABS4CDC8_9PSED</name>
<dbReference type="Gene3D" id="3.20.20.190">
    <property type="entry name" value="Phosphatidylinositol (PI) phosphodiesterase"/>
    <property type="match status" value="1"/>
</dbReference>
<accession>A0ABS4CDC8</accession>
<sequence>MSTKDGKHSDVDDTASTKAPIDPANAGDVEAGGSRHGGSIQSGCPSGSVSGGVCSPPTNEHRSTWQTTYIGGRTLRIMDCILPGTHDSGMDKAAPYQNSYETCQDISPFHQLINGIRVLDLRVEFKPNATDDHRFSIFHSLNSGRTIGYDILDGIRMFRDHKAPTGNPKKEIIILDFHQFKNFDDAAHSELQSLVKSRLGASLIPRWMSDLTIEQIWNYGDKGVVVAYEDDRRIPDFWGGVKQKWIGSNTPSTDELKRFMDGIGNQTKPRNELWSIQCAKYNKFPLYTPDDFSDKIREWFFSGDQASYIQKFYIINTDWSLRQRLVDNCIHANRIRAESMVWGGTIDIPQSEDYTLAFAARYLIARLSNGHWARILRLPPSAAEHATFQIISTATYSTELMLQYTDNPAQSMTIRTGDVVTFTFVNKKWRMIGP</sequence>
<organism evidence="3 4">
    <name type="scientific">Pseudomonas alliivorans</name>
    <dbReference type="NCBI Taxonomy" id="2810613"/>
    <lineage>
        <taxon>Bacteria</taxon>
        <taxon>Pseudomonadati</taxon>
        <taxon>Pseudomonadota</taxon>
        <taxon>Gammaproteobacteria</taxon>
        <taxon>Pseudomonadales</taxon>
        <taxon>Pseudomonadaceae</taxon>
        <taxon>Pseudomonas</taxon>
    </lineage>
</organism>
<comment type="caution">
    <text evidence="3">The sequence shown here is derived from an EMBL/GenBank/DDBJ whole genome shotgun (WGS) entry which is preliminary data.</text>
</comment>
<dbReference type="EMBL" id="JAFFZW010000015">
    <property type="protein sequence ID" value="MBP0948654.1"/>
    <property type="molecule type" value="Genomic_DNA"/>
</dbReference>
<gene>
    <name evidence="3" type="ORF">JTJ32_25315</name>
</gene>
<feature type="domain" description="Metalloprotease StcE beta-sandwich" evidence="2">
    <location>
        <begin position="366"/>
        <end position="431"/>
    </location>
</feature>
<evidence type="ECO:0000259" key="2">
    <source>
        <dbReference type="Pfam" id="PF20944"/>
    </source>
</evidence>
<dbReference type="PANTHER" id="PTHR13593">
    <property type="match status" value="1"/>
</dbReference>
<dbReference type="Pfam" id="PF20944">
    <property type="entry name" value="StcE_b-sandwich"/>
    <property type="match status" value="1"/>
</dbReference>
<keyword evidence="4" id="KW-1185">Reference proteome</keyword>
<dbReference type="PANTHER" id="PTHR13593:SF103">
    <property type="entry name" value="RE10370P"/>
    <property type="match status" value="1"/>
</dbReference>
<evidence type="ECO:0000256" key="1">
    <source>
        <dbReference type="SAM" id="MobiDB-lite"/>
    </source>
</evidence>
<dbReference type="SUPFAM" id="SSF51695">
    <property type="entry name" value="PLC-like phosphodiesterases"/>
    <property type="match status" value="1"/>
</dbReference>
<feature type="region of interest" description="Disordered" evidence="1">
    <location>
        <begin position="1"/>
        <end position="65"/>
    </location>
</feature>
<dbReference type="InterPro" id="IPR017946">
    <property type="entry name" value="PLC-like_Pdiesterase_TIM-brl"/>
</dbReference>
<dbReference type="Gene3D" id="2.60.120.1230">
    <property type="match status" value="1"/>
</dbReference>
<dbReference type="Proteomes" id="UP000673197">
    <property type="component" value="Unassembled WGS sequence"/>
</dbReference>
<evidence type="ECO:0000313" key="4">
    <source>
        <dbReference type="Proteomes" id="UP000673197"/>
    </source>
</evidence>
<dbReference type="InterPro" id="IPR048990">
    <property type="entry name" value="StcE_b-sandwich"/>
</dbReference>
<feature type="compositionally biased region" description="Low complexity" evidence="1">
    <location>
        <begin position="42"/>
        <end position="57"/>
    </location>
</feature>
<dbReference type="RefSeq" id="WP_210043665.1">
    <property type="nucleotide sequence ID" value="NZ_JAFFZW010000015.1"/>
</dbReference>
<feature type="compositionally biased region" description="Basic and acidic residues" evidence="1">
    <location>
        <begin position="1"/>
        <end position="11"/>
    </location>
</feature>
<dbReference type="InterPro" id="IPR051057">
    <property type="entry name" value="PI-PLC_domain"/>
</dbReference>
<reference evidence="3 4" key="1">
    <citation type="journal article" date="2022" name="Syst. Appl. Microbiol.">
        <title>Pseudomonas alliivorans sp. nov., a plant-pathogenic bacterium isolated from onion foliage in Georgia, USA.</title>
        <authorList>
            <person name="Zhao M."/>
            <person name="Tyson C."/>
            <person name="Chen H.C."/>
            <person name="Paudel S."/>
            <person name="Gitaitis R."/>
            <person name="Kvitko B."/>
            <person name="Dutta B."/>
        </authorList>
    </citation>
    <scope>NUCLEOTIDE SEQUENCE [LARGE SCALE GENOMIC DNA]</scope>
    <source>
        <strain evidence="3 4">20GA0068</strain>
    </source>
</reference>
<protein>
    <recommendedName>
        <fullName evidence="2">Metalloprotease StcE beta-sandwich domain-containing protein</fullName>
    </recommendedName>
</protein>
<proteinExistence type="predicted"/>